<dbReference type="Gene3D" id="3.40.640.10">
    <property type="entry name" value="Type I PLP-dependent aspartate aminotransferase-like (Major domain)"/>
    <property type="match status" value="1"/>
</dbReference>
<dbReference type="InterPro" id="IPR015422">
    <property type="entry name" value="PyrdxlP-dep_Trfase_small"/>
</dbReference>
<evidence type="ECO:0000256" key="1">
    <source>
        <dbReference type="ARBA" id="ARBA00001933"/>
    </source>
</evidence>
<dbReference type="InterPro" id="IPR010977">
    <property type="entry name" value="Aromatic_deC"/>
</dbReference>
<evidence type="ECO:0000256" key="2">
    <source>
        <dbReference type="ARBA" id="ARBA00009533"/>
    </source>
</evidence>
<keyword evidence="3" id="KW-0210">Decarboxylase</keyword>
<keyword evidence="8" id="KW-1185">Reference proteome</keyword>
<evidence type="ECO:0000313" key="7">
    <source>
        <dbReference type="EMBL" id="REG29640.1"/>
    </source>
</evidence>
<dbReference type="Pfam" id="PF00282">
    <property type="entry name" value="Pyridoxal_deC"/>
    <property type="match status" value="1"/>
</dbReference>
<keyword evidence="5 6" id="KW-0456">Lyase</keyword>
<organism evidence="7 8">
    <name type="scientific">Archangium gephyra</name>
    <dbReference type="NCBI Taxonomy" id="48"/>
    <lineage>
        <taxon>Bacteria</taxon>
        <taxon>Pseudomonadati</taxon>
        <taxon>Myxococcota</taxon>
        <taxon>Myxococcia</taxon>
        <taxon>Myxococcales</taxon>
        <taxon>Cystobacterineae</taxon>
        <taxon>Archangiaceae</taxon>
        <taxon>Archangium</taxon>
    </lineage>
</organism>
<dbReference type="Gene3D" id="3.90.1150.10">
    <property type="entry name" value="Aspartate Aminotransferase, domain 1"/>
    <property type="match status" value="1"/>
</dbReference>
<gene>
    <name evidence="7" type="ORF">ATI61_107336</name>
</gene>
<reference evidence="7 8" key="1">
    <citation type="submission" date="2018-08" db="EMBL/GenBank/DDBJ databases">
        <title>Genomic Encyclopedia of Archaeal and Bacterial Type Strains, Phase II (KMG-II): from individual species to whole genera.</title>
        <authorList>
            <person name="Goeker M."/>
        </authorList>
    </citation>
    <scope>NUCLEOTIDE SEQUENCE [LARGE SCALE GENOMIC DNA]</scope>
    <source>
        <strain evidence="7 8">DSM 2261</strain>
    </source>
</reference>
<dbReference type="Gene3D" id="3.90.1150.170">
    <property type="match status" value="1"/>
</dbReference>
<dbReference type="EMBL" id="QUMU01000007">
    <property type="protein sequence ID" value="REG29640.1"/>
    <property type="molecule type" value="Genomic_DNA"/>
</dbReference>
<evidence type="ECO:0000313" key="8">
    <source>
        <dbReference type="Proteomes" id="UP000256345"/>
    </source>
</evidence>
<comment type="caution">
    <text evidence="7">The sequence shown here is derived from an EMBL/GenBank/DDBJ whole genome shotgun (WGS) entry which is preliminary data.</text>
</comment>
<dbReference type="InterPro" id="IPR015424">
    <property type="entry name" value="PyrdxlP-dep_Trfase"/>
</dbReference>
<comment type="similarity">
    <text evidence="2 6">Belongs to the group II decarboxylase family.</text>
</comment>
<evidence type="ECO:0000256" key="5">
    <source>
        <dbReference type="ARBA" id="ARBA00023239"/>
    </source>
</evidence>
<evidence type="ECO:0000256" key="6">
    <source>
        <dbReference type="RuleBase" id="RU000382"/>
    </source>
</evidence>
<evidence type="ECO:0000256" key="3">
    <source>
        <dbReference type="ARBA" id="ARBA00022793"/>
    </source>
</evidence>
<protein>
    <submittedName>
        <fullName evidence="7">L-2,4-diaminobutyrate decarboxylase</fullName>
    </submittedName>
</protein>
<dbReference type="SUPFAM" id="SSF53383">
    <property type="entry name" value="PLP-dependent transferases"/>
    <property type="match status" value="1"/>
</dbReference>
<dbReference type="PANTHER" id="PTHR45677:SF8">
    <property type="entry name" value="CYSTEINE SULFINIC ACID DECARBOXYLASE"/>
    <property type="match status" value="1"/>
</dbReference>
<proteinExistence type="inferred from homology"/>
<comment type="cofactor">
    <cofactor evidence="1 6">
        <name>pyridoxal 5'-phosphate</name>
        <dbReference type="ChEBI" id="CHEBI:597326"/>
    </cofactor>
</comment>
<keyword evidence="4 6" id="KW-0663">Pyridoxal phosphate</keyword>
<dbReference type="PANTHER" id="PTHR45677">
    <property type="entry name" value="GLUTAMATE DECARBOXYLASE-RELATED"/>
    <property type="match status" value="1"/>
</dbReference>
<dbReference type="PRINTS" id="PR00800">
    <property type="entry name" value="YHDCRBOXLASE"/>
</dbReference>
<sequence>MQPSMAPHRPNLAAAYDSEHFRRLGHQLVDQLADHLARTTRREGPVLPWAPPATSVERFPADFPEEPTGDASALLARVIEGSHHLHHPRYVGHQVSAPLPLAALCDFVSSLLNNGMAVYEMGPVSTAMEHNVLRWMAGVLGLPEGSGGVLTSGGSAGNLTALLAARQARAGFDAWNGGPTAGPPLTVLVPESTHYCVTRSVRMMGWGAEGVTPVPVDAHYRLRPEALEETLAAAKRAGRRPIAVVASAGSTATGAFDPLEAVADFCAKHGLWFHVDGAHGASAALSPRYRHQVKGIERADSVVWDAHKLMMMPALITAVLFREGHRSFEAFAQEASYLFTGQDTRRWSDVALRTLECTKEMMALKLYTCLHTLGTKLFADSVTDTFDLSRRFAQRLQSSGDFELAVPPDCNIVCFRHTPQGVPASELDALQVRLRESLVTRGDFYLVQTTLGGRVWLRITVINPLTTDADLEALLDALRRAV</sequence>
<dbReference type="Proteomes" id="UP000256345">
    <property type="component" value="Unassembled WGS sequence"/>
</dbReference>
<accession>A0ABX9JYR2</accession>
<name>A0ABX9JYR2_9BACT</name>
<dbReference type="InterPro" id="IPR015421">
    <property type="entry name" value="PyrdxlP-dep_Trfase_major"/>
</dbReference>
<dbReference type="InterPro" id="IPR002129">
    <property type="entry name" value="PyrdxlP-dep_de-COase"/>
</dbReference>
<evidence type="ECO:0000256" key="4">
    <source>
        <dbReference type="ARBA" id="ARBA00022898"/>
    </source>
</evidence>